<sequence length="96" mass="11080">MIMESNWKSLVKLLQQTNDETEMTKLLDFLFTLEEKHQISNRYALAELMILGEKPQREIAKNLGVSISTVTRCSNALKVLPDEIKQKFIQPQSQKS</sequence>
<dbReference type="PANTHER" id="PTHR38025:SF1">
    <property type="entry name" value="TRP OPERON REPRESSOR"/>
    <property type="match status" value="1"/>
</dbReference>
<keyword evidence="6" id="KW-0238">DNA-binding</keyword>
<dbReference type="NCBIfam" id="TIGR01321">
    <property type="entry name" value="TrpR"/>
    <property type="match status" value="1"/>
</dbReference>
<evidence type="ECO:0000256" key="8">
    <source>
        <dbReference type="NCBIfam" id="TIGR01321"/>
    </source>
</evidence>
<dbReference type="GO" id="GO:0003700">
    <property type="term" value="F:DNA-binding transcription factor activity"/>
    <property type="evidence" value="ECO:0007669"/>
    <property type="project" value="UniProtKB-UniRule"/>
</dbReference>
<accession>A0A8J2Z3R3</accession>
<reference evidence="9" key="1">
    <citation type="journal article" date="2014" name="Int. J. Syst. Evol. Microbiol.">
        <title>Complete genome sequence of Corynebacterium casei LMG S-19264T (=DSM 44701T), isolated from a smear-ripened cheese.</title>
        <authorList>
            <consortium name="US DOE Joint Genome Institute (JGI-PGF)"/>
            <person name="Walter F."/>
            <person name="Albersmeier A."/>
            <person name="Kalinowski J."/>
            <person name="Ruckert C."/>
        </authorList>
    </citation>
    <scope>NUCLEOTIDE SEQUENCE</scope>
    <source>
        <strain evidence="9">CGMCC 1.15758</strain>
    </source>
</reference>
<keyword evidence="10" id="KW-1185">Reference proteome</keyword>
<dbReference type="InterPro" id="IPR038116">
    <property type="entry name" value="TrpR-like_sf"/>
</dbReference>
<reference evidence="9" key="2">
    <citation type="submission" date="2020-09" db="EMBL/GenBank/DDBJ databases">
        <authorList>
            <person name="Sun Q."/>
            <person name="Zhou Y."/>
        </authorList>
    </citation>
    <scope>NUCLEOTIDE SEQUENCE</scope>
    <source>
        <strain evidence="9">CGMCC 1.15758</strain>
    </source>
</reference>
<evidence type="ECO:0000256" key="4">
    <source>
        <dbReference type="ARBA" id="ARBA00022491"/>
    </source>
</evidence>
<gene>
    <name evidence="9" type="primary">trpR</name>
    <name evidence="9" type="ORF">GCM10010995_11130</name>
</gene>
<dbReference type="Pfam" id="PF01371">
    <property type="entry name" value="Trp_repressor"/>
    <property type="match status" value="1"/>
</dbReference>
<keyword evidence="3" id="KW-0963">Cytoplasm</keyword>
<keyword evidence="7" id="KW-0804">Transcription</keyword>
<dbReference type="InterPro" id="IPR000831">
    <property type="entry name" value="Trp_repress"/>
</dbReference>
<comment type="subcellular location">
    <subcellularLocation>
        <location evidence="1">Cytoplasm</location>
    </subcellularLocation>
</comment>
<dbReference type="GO" id="GO:0043565">
    <property type="term" value="F:sequence-specific DNA binding"/>
    <property type="evidence" value="ECO:0007669"/>
    <property type="project" value="UniProtKB-UniRule"/>
</dbReference>
<evidence type="ECO:0000313" key="9">
    <source>
        <dbReference type="EMBL" id="GGF95647.1"/>
    </source>
</evidence>
<evidence type="ECO:0000256" key="5">
    <source>
        <dbReference type="ARBA" id="ARBA00023015"/>
    </source>
</evidence>
<evidence type="ECO:0000313" key="10">
    <source>
        <dbReference type="Proteomes" id="UP000636949"/>
    </source>
</evidence>
<keyword evidence="4" id="KW-0678">Repressor</keyword>
<dbReference type="InterPro" id="IPR013335">
    <property type="entry name" value="Trp_repress_bac"/>
</dbReference>
<dbReference type="AlphaFoldDB" id="A0A8J2Z3R3"/>
<dbReference type="Proteomes" id="UP000636949">
    <property type="component" value="Unassembled WGS sequence"/>
</dbReference>
<evidence type="ECO:0000256" key="1">
    <source>
        <dbReference type="ARBA" id="ARBA00004496"/>
    </source>
</evidence>
<dbReference type="InterPro" id="IPR010921">
    <property type="entry name" value="Trp_repressor/repl_initiator"/>
</dbReference>
<organism evidence="9 10">
    <name type="scientific">Cysteiniphilum litorale</name>
    <dbReference type="NCBI Taxonomy" id="2056700"/>
    <lineage>
        <taxon>Bacteria</taxon>
        <taxon>Pseudomonadati</taxon>
        <taxon>Pseudomonadota</taxon>
        <taxon>Gammaproteobacteria</taxon>
        <taxon>Thiotrichales</taxon>
        <taxon>Fastidiosibacteraceae</taxon>
        <taxon>Cysteiniphilum</taxon>
    </lineage>
</organism>
<evidence type="ECO:0000256" key="2">
    <source>
        <dbReference type="ARBA" id="ARBA00007027"/>
    </source>
</evidence>
<evidence type="ECO:0000256" key="7">
    <source>
        <dbReference type="ARBA" id="ARBA00023163"/>
    </source>
</evidence>
<comment type="caution">
    <text evidence="9">The sequence shown here is derived from an EMBL/GenBank/DDBJ whole genome shotgun (WGS) entry which is preliminary data.</text>
</comment>
<dbReference type="GO" id="GO:0005737">
    <property type="term" value="C:cytoplasm"/>
    <property type="evidence" value="ECO:0007669"/>
    <property type="project" value="UniProtKB-SubCell"/>
</dbReference>
<dbReference type="SUPFAM" id="SSF48295">
    <property type="entry name" value="TrpR-like"/>
    <property type="match status" value="1"/>
</dbReference>
<protein>
    <recommendedName>
        <fullName evidence="8">Trp operon repressor</fullName>
    </recommendedName>
</protein>
<keyword evidence="5" id="KW-0805">Transcription regulation</keyword>
<comment type="similarity">
    <text evidence="2">Belongs to the TrpR family.</text>
</comment>
<name>A0A8J2Z3R3_9GAMM</name>
<dbReference type="EMBL" id="BMJS01000009">
    <property type="protein sequence ID" value="GGF95647.1"/>
    <property type="molecule type" value="Genomic_DNA"/>
</dbReference>
<dbReference type="PIRSF" id="PIRSF003196">
    <property type="entry name" value="Trp_repressor"/>
    <property type="match status" value="1"/>
</dbReference>
<dbReference type="PANTHER" id="PTHR38025">
    <property type="entry name" value="TRP OPERON REPRESSOR"/>
    <property type="match status" value="1"/>
</dbReference>
<proteinExistence type="inferred from homology"/>
<evidence type="ECO:0000256" key="3">
    <source>
        <dbReference type="ARBA" id="ARBA00022490"/>
    </source>
</evidence>
<evidence type="ECO:0000256" key="6">
    <source>
        <dbReference type="ARBA" id="ARBA00023125"/>
    </source>
</evidence>
<dbReference type="Gene3D" id="1.10.1270.10">
    <property type="entry name" value="TrpR-like"/>
    <property type="match status" value="1"/>
</dbReference>